<dbReference type="Gene3D" id="1.25.40.10">
    <property type="entry name" value="Tetratricopeptide repeat domain"/>
    <property type="match status" value="1"/>
</dbReference>
<accession>A0A4P9ZZ06</accession>
<feature type="region of interest" description="Disordered" evidence="1">
    <location>
        <begin position="228"/>
        <end position="256"/>
    </location>
</feature>
<keyword evidence="3" id="KW-1185">Reference proteome</keyword>
<gene>
    <name evidence="2" type="ORF">BJ085DRAFT_30432</name>
</gene>
<proteinExistence type="predicted"/>
<organism evidence="2 3">
    <name type="scientific">Dimargaris cristalligena</name>
    <dbReference type="NCBI Taxonomy" id="215637"/>
    <lineage>
        <taxon>Eukaryota</taxon>
        <taxon>Fungi</taxon>
        <taxon>Fungi incertae sedis</taxon>
        <taxon>Zoopagomycota</taxon>
        <taxon>Kickxellomycotina</taxon>
        <taxon>Dimargaritomycetes</taxon>
        <taxon>Dimargaritales</taxon>
        <taxon>Dimargaritaceae</taxon>
        <taxon>Dimargaris</taxon>
    </lineage>
</organism>
<dbReference type="GO" id="GO:0031942">
    <property type="term" value="C:i-AAA complex"/>
    <property type="evidence" value="ECO:0007669"/>
    <property type="project" value="TreeGrafter"/>
</dbReference>
<dbReference type="STRING" id="215637.A0A4P9ZZ06"/>
<sequence length="425" mass="46426">MDHEFMSYHYFSYVTGVAQTTGLTDGPATLSGLYVYYFGAALRYPAPVRKLLREALIYHKHASTLDYERAIHAYEQALAVLADTPGFPPADDHVTGILVELADVLDRAKRWAEAAAVDKDLLERWVGQQGMEDPVLVGRRLAAGAIEGHQSPGNSSVVRETIMKALGTSHHLADMYSKVYKSSHSDEVPDSNIVGDSDSDALLRGRERALEWSVQVVMVALGLFHSPAPKESQSSTTPPPDTSAQPSTDSSSSSSPSNIFAGLPVVPMDANRLPPWITYQEVGGCLEALALYYANEGHRPQIALAMYSSLIELIGDRDPCHASVLMTHCAQILADHAHNLPRAKHWLDHALSVATQFQHNNPECADNCTAAWYSYGILEERVGNSSGALKQFKKAHYNAKQKGQLETQGLAQQAIDRLVAADPNR</sequence>
<evidence type="ECO:0000313" key="2">
    <source>
        <dbReference type="EMBL" id="RKP38933.1"/>
    </source>
</evidence>
<dbReference type="PANTHER" id="PTHR28142">
    <property type="entry name" value="MITOCHONDRIAL INNER MEMBRANE I-AAA PROTEASE SUPERCOMPLEX SUBUNIT MGR3-RELATED"/>
    <property type="match status" value="1"/>
</dbReference>
<dbReference type="InterPro" id="IPR040201">
    <property type="entry name" value="Mrg3-like"/>
</dbReference>
<dbReference type="InterPro" id="IPR011990">
    <property type="entry name" value="TPR-like_helical_dom_sf"/>
</dbReference>
<dbReference type="EMBL" id="ML002315">
    <property type="protein sequence ID" value="RKP38933.1"/>
    <property type="molecule type" value="Genomic_DNA"/>
</dbReference>
<evidence type="ECO:0000256" key="1">
    <source>
        <dbReference type="SAM" id="MobiDB-lite"/>
    </source>
</evidence>
<dbReference type="GO" id="GO:0051787">
    <property type="term" value="F:misfolded protein binding"/>
    <property type="evidence" value="ECO:0007669"/>
    <property type="project" value="TreeGrafter"/>
</dbReference>
<dbReference type="Proteomes" id="UP000268162">
    <property type="component" value="Unassembled WGS sequence"/>
</dbReference>
<evidence type="ECO:0000313" key="3">
    <source>
        <dbReference type="Proteomes" id="UP000268162"/>
    </source>
</evidence>
<dbReference type="AlphaFoldDB" id="A0A4P9ZZ06"/>
<reference evidence="3" key="1">
    <citation type="journal article" date="2018" name="Nat. Microbiol.">
        <title>Leveraging single-cell genomics to expand the fungal tree of life.</title>
        <authorList>
            <person name="Ahrendt S.R."/>
            <person name="Quandt C.A."/>
            <person name="Ciobanu D."/>
            <person name="Clum A."/>
            <person name="Salamov A."/>
            <person name="Andreopoulos B."/>
            <person name="Cheng J.F."/>
            <person name="Woyke T."/>
            <person name="Pelin A."/>
            <person name="Henrissat B."/>
            <person name="Reynolds N.K."/>
            <person name="Benny G.L."/>
            <person name="Smith M.E."/>
            <person name="James T.Y."/>
            <person name="Grigoriev I.V."/>
        </authorList>
    </citation>
    <scope>NUCLEOTIDE SEQUENCE [LARGE SCALE GENOMIC DNA]</scope>
    <source>
        <strain evidence="3">RSA 468</strain>
    </source>
</reference>
<protein>
    <submittedName>
        <fullName evidence="2">Uncharacterized protein</fullName>
    </submittedName>
</protein>
<feature type="compositionally biased region" description="Low complexity" evidence="1">
    <location>
        <begin position="232"/>
        <end position="256"/>
    </location>
</feature>
<dbReference type="GO" id="GO:0006515">
    <property type="term" value="P:protein quality control for misfolded or incompletely synthesized proteins"/>
    <property type="evidence" value="ECO:0007669"/>
    <property type="project" value="TreeGrafter"/>
</dbReference>
<dbReference type="SUPFAM" id="SSF48452">
    <property type="entry name" value="TPR-like"/>
    <property type="match status" value="1"/>
</dbReference>
<name>A0A4P9ZZ06_9FUNG</name>
<dbReference type="PANTHER" id="PTHR28142:SF1">
    <property type="entry name" value="MITOCHONDRIAL INNER MEMBRANE I-AAA PROTEASE SUPERCOMPLEX SUBUNIT MGR3-RELATED"/>
    <property type="match status" value="1"/>
</dbReference>